<accession>K8EA40</accession>
<proteinExistence type="predicted"/>
<protein>
    <submittedName>
        <fullName evidence="1">Unnamed protein product</fullName>
    </submittedName>
</protein>
<dbReference type="STRING" id="41875.K8EA40"/>
<dbReference type="EMBL" id="FO082278">
    <property type="protein sequence ID" value="CCO14682.1"/>
    <property type="molecule type" value="Genomic_DNA"/>
</dbReference>
<gene>
    <name evidence="1" type="ORF">Bathy01g02860</name>
</gene>
<dbReference type="Proteomes" id="UP000198341">
    <property type="component" value="Chromosome 1"/>
</dbReference>
<dbReference type="eggNOG" id="ENOG502RXBB">
    <property type="taxonomic scope" value="Eukaryota"/>
</dbReference>
<name>K8EA40_9CHLO</name>
<sequence>MSTEKGYPLEEQPKQSPYAALAFAAASFAGVMSIASVALVNNLNDDTNILLANECLGTDSLSGITNAGVARDAHLARMEHAISDFQSPEAFEAIHNNYDSIYPKMSNAADRKSAFMKQLKPLGWHTARMAEASDAGSKAEYRVDGKDGDVDFPHGNLKPIYTIGEYDATTGYMPTGVPDGMGAMKLNDVTMRFISQSESYGFLGDAGEEFPTFPMDVNNGAAKFTGSKAYYVDYDIAQMKEFMTHSGPAAPMIRGAGSIIETVVNLKGEQVEARSTVANTPHSKPHYSQTSASGVHVQIDATNADSLTSQTWNFMSFCSSHLEEKHQWGENIGFEDDIYLVPEEWAECEDSRVRDYGYVGLPMHAVDLQTKTSYAVGAIGQGGYEKVVEVNCGNSRFACLSISGYNGNFGDDVVKPTFVARKAAVTPTRSDGSAWVYTQNVVPARVYIGLKGYTAAGVDCAATSSCGFLEKNGLAYGKVYGFAVDSSTADRDAFHKDALHASTPTLSGTWASTNWQWDGTVKDFEHDLAWEFQESPIIDGAASTTHKFWTAKGRDEDGAKTEHNSPDPGFDKFGTFVQGSTAGYYGIYSTPTLKTVLDGLTGSALPSSIPATYELLEGESDVTARIHLGGKGKRADGGNQTMMYDGKDKATFEDIDGLEWIRASDGDYFVIQEDGGNKYGERMFISKRPEAGANPQYHFIAQAGGSKNTRSMSKVSVPPKTWARAASFEFSGVVDFSGILSQSTLGGFARRTAEAAVAINDKIIALGLQAHGIAGGLIQAFGLDRGGQVYAWKPQL</sequence>
<evidence type="ECO:0000313" key="2">
    <source>
        <dbReference type="Proteomes" id="UP000198341"/>
    </source>
</evidence>
<dbReference type="GeneID" id="19018021"/>
<keyword evidence="2" id="KW-1185">Reference proteome</keyword>
<dbReference type="RefSeq" id="XP_007515803.1">
    <property type="nucleotide sequence ID" value="XM_007515741.1"/>
</dbReference>
<dbReference type="KEGG" id="bpg:Bathy01g02860"/>
<evidence type="ECO:0000313" key="1">
    <source>
        <dbReference type="EMBL" id="CCO14682.1"/>
    </source>
</evidence>
<dbReference type="OrthoDB" id="10263082at2759"/>
<dbReference type="AlphaFoldDB" id="K8EA40"/>
<reference evidence="1 2" key="1">
    <citation type="submission" date="2011-10" db="EMBL/GenBank/DDBJ databases">
        <authorList>
            <person name="Genoscope - CEA"/>
        </authorList>
    </citation>
    <scope>NUCLEOTIDE SEQUENCE [LARGE SCALE GENOMIC DNA]</scope>
    <source>
        <strain evidence="1 2">RCC 1105</strain>
    </source>
</reference>
<organism evidence="1 2">
    <name type="scientific">Bathycoccus prasinos</name>
    <dbReference type="NCBI Taxonomy" id="41875"/>
    <lineage>
        <taxon>Eukaryota</taxon>
        <taxon>Viridiplantae</taxon>
        <taxon>Chlorophyta</taxon>
        <taxon>Mamiellophyceae</taxon>
        <taxon>Mamiellales</taxon>
        <taxon>Bathycoccaceae</taxon>
        <taxon>Bathycoccus</taxon>
    </lineage>
</organism>